<dbReference type="Pfam" id="PF01810">
    <property type="entry name" value="LysE"/>
    <property type="match status" value="1"/>
</dbReference>
<dbReference type="PANTHER" id="PTHR30086">
    <property type="entry name" value="ARGININE EXPORTER PROTEIN ARGO"/>
    <property type="match status" value="1"/>
</dbReference>
<evidence type="ECO:0000256" key="7">
    <source>
        <dbReference type="SAM" id="Phobius"/>
    </source>
</evidence>
<evidence type="ECO:0000256" key="1">
    <source>
        <dbReference type="ARBA" id="ARBA00004651"/>
    </source>
</evidence>
<dbReference type="PANTHER" id="PTHR30086:SF14">
    <property type="entry name" value="HOMOSERINE_HOMOSERINE LACTONE EFFLUX PROTEIN"/>
    <property type="match status" value="1"/>
</dbReference>
<evidence type="ECO:0000256" key="4">
    <source>
        <dbReference type="ARBA" id="ARBA00022692"/>
    </source>
</evidence>
<dbReference type="GO" id="GO:0005886">
    <property type="term" value="C:plasma membrane"/>
    <property type="evidence" value="ECO:0007669"/>
    <property type="project" value="UniProtKB-SubCell"/>
</dbReference>
<name>I3CJ47_9GAMM</name>
<evidence type="ECO:0000256" key="6">
    <source>
        <dbReference type="ARBA" id="ARBA00023136"/>
    </source>
</evidence>
<feature type="transmembrane region" description="Helical" evidence="7">
    <location>
        <begin position="195"/>
        <end position="211"/>
    </location>
</feature>
<feature type="transmembrane region" description="Helical" evidence="7">
    <location>
        <begin position="151"/>
        <end position="174"/>
    </location>
</feature>
<dbReference type="RefSeq" id="WP_002690982.1">
    <property type="nucleotide sequence ID" value="NZ_JH600070.1"/>
</dbReference>
<keyword evidence="9" id="KW-1185">Reference proteome</keyword>
<evidence type="ECO:0000256" key="3">
    <source>
        <dbReference type="ARBA" id="ARBA00022475"/>
    </source>
</evidence>
<evidence type="ECO:0000313" key="8">
    <source>
        <dbReference type="EMBL" id="EIJ43640.1"/>
    </source>
</evidence>
<dbReference type="InterPro" id="IPR001123">
    <property type="entry name" value="LeuE-type"/>
</dbReference>
<keyword evidence="5 7" id="KW-1133">Transmembrane helix</keyword>
<keyword evidence="4 7" id="KW-0812">Transmembrane</keyword>
<comment type="subcellular location">
    <subcellularLocation>
        <location evidence="1">Cell membrane</location>
        <topology evidence="1">Multi-pass membrane protein</topology>
    </subcellularLocation>
</comment>
<dbReference type="GO" id="GO:0042970">
    <property type="term" value="F:homoserine transmembrane transporter activity"/>
    <property type="evidence" value="ECO:0007669"/>
    <property type="project" value="TreeGrafter"/>
</dbReference>
<feature type="transmembrane region" description="Helical" evidence="7">
    <location>
        <begin position="76"/>
        <end position="94"/>
    </location>
</feature>
<accession>I3CJ47</accession>
<dbReference type="eggNOG" id="COG1280">
    <property type="taxonomic scope" value="Bacteria"/>
</dbReference>
<gene>
    <name evidence="8" type="ORF">BegalDRAFT_2805</name>
</gene>
<dbReference type="Proteomes" id="UP000005744">
    <property type="component" value="Unassembled WGS sequence"/>
</dbReference>
<dbReference type="EMBL" id="JH600070">
    <property type="protein sequence ID" value="EIJ43640.1"/>
    <property type="molecule type" value="Genomic_DNA"/>
</dbReference>
<evidence type="ECO:0000313" key="9">
    <source>
        <dbReference type="Proteomes" id="UP000005744"/>
    </source>
</evidence>
<comment type="similarity">
    <text evidence="2">Belongs to the Rht family.</text>
</comment>
<dbReference type="PIRSF" id="PIRSF006324">
    <property type="entry name" value="LeuE"/>
    <property type="match status" value="1"/>
</dbReference>
<reference evidence="8 9" key="1">
    <citation type="submission" date="2011-11" db="EMBL/GenBank/DDBJ databases">
        <title>Improved High-Quality Draft sequence of Beggiatoa alba B18lD.</title>
        <authorList>
            <consortium name="US DOE Joint Genome Institute"/>
            <person name="Lucas S."/>
            <person name="Han J."/>
            <person name="Lapidus A."/>
            <person name="Cheng J.-F."/>
            <person name="Goodwin L."/>
            <person name="Pitluck S."/>
            <person name="Peters L."/>
            <person name="Mikhailova N."/>
            <person name="Held B."/>
            <person name="Detter J.C."/>
            <person name="Han C."/>
            <person name="Tapia R."/>
            <person name="Land M."/>
            <person name="Hauser L."/>
            <person name="Kyrpides N."/>
            <person name="Ivanova N."/>
            <person name="Pagani I."/>
            <person name="Samuel K."/>
            <person name="Teske A."/>
            <person name="Mueller J."/>
            <person name="Woyke T."/>
        </authorList>
    </citation>
    <scope>NUCLEOTIDE SEQUENCE [LARGE SCALE GENOMIC DNA]</scope>
    <source>
        <strain evidence="8 9">B18LD</strain>
    </source>
</reference>
<protein>
    <submittedName>
        <fullName evidence="8">Putative threonine efflux protein</fullName>
    </submittedName>
</protein>
<keyword evidence="6 7" id="KW-0472">Membrane</keyword>
<sequence length="212" mass="23707">MSIDKAMALEIWVAYFFACLVLSVSPGAGVVFVMSSAMSYGIRKTLYGIIGMELSLLIYLSLVGLGIGAMMATSTLIFILTKWCGVLYLIYLGIQKWREPIHLTDTKRLQAQQVPYKIFLQGLFVNLTNPKSIVFLAALLPQFVDLQRSQLMQFSILGITMVGLDSLIMLLYGLMARSLRHLLHDPQFIKLQNRLFGGVLILAGLLMTQMNH</sequence>
<dbReference type="STRING" id="395493.BegalDRAFT_2805"/>
<dbReference type="OrthoDB" id="9804822at2"/>
<feature type="transmembrane region" description="Helical" evidence="7">
    <location>
        <begin position="12"/>
        <end position="34"/>
    </location>
</feature>
<dbReference type="AlphaFoldDB" id="I3CJ47"/>
<feature type="transmembrane region" description="Helical" evidence="7">
    <location>
        <begin position="46"/>
        <end position="70"/>
    </location>
</feature>
<organism evidence="8 9">
    <name type="scientific">Beggiatoa alba B18LD</name>
    <dbReference type="NCBI Taxonomy" id="395493"/>
    <lineage>
        <taxon>Bacteria</taxon>
        <taxon>Pseudomonadati</taxon>
        <taxon>Pseudomonadota</taxon>
        <taxon>Gammaproteobacteria</taxon>
        <taxon>Thiotrichales</taxon>
        <taxon>Thiotrichaceae</taxon>
        <taxon>Beggiatoa</taxon>
    </lineage>
</organism>
<proteinExistence type="inferred from homology"/>
<keyword evidence="3" id="KW-1003">Cell membrane</keyword>
<dbReference type="HOGENOM" id="CLU_079569_2_1_6"/>
<evidence type="ECO:0000256" key="2">
    <source>
        <dbReference type="ARBA" id="ARBA00007928"/>
    </source>
</evidence>
<evidence type="ECO:0000256" key="5">
    <source>
        <dbReference type="ARBA" id="ARBA00022989"/>
    </source>
</evidence>